<organism evidence="1 2">
    <name type="scientific">Dendrobium catenatum</name>
    <dbReference type="NCBI Taxonomy" id="906689"/>
    <lineage>
        <taxon>Eukaryota</taxon>
        <taxon>Viridiplantae</taxon>
        <taxon>Streptophyta</taxon>
        <taxon>Embryophyta</taxon>
        <taxon>Tracheophyta</taxon>
        <taxon>Spermatophyta</taxon>
        <taxon>Magnoliopsida</taxon>
        <taxon>Liliopsida</taxon>
        <taxon>Asparagales</taxon>
        <taxon>Orchidaceae</taxon>
        <taxon>Epidendroideae</taxon>
        <taxon>Malaxideae</taxon>
        <taxon>Dendrobiinae</taxon>
        <taxon>Dendrobium</taxon>
    </lineage>
</organism>
<proteinExistence type="predicted"/>
<protein>
    <submittedName>
        <fullName evidence="1">Uncharacterized protein</fullName>
    </submittedName>
</protein>
<dbReference type="InterPro" id="IPR036758">
    <property type="entry name" value="At5g01610-like"/>
</dbReference>
<name>A0A2I0V7U1_9ASPA</name>
<dbReference type="AlphaFoldDB" id="A0A2I0V7U1"/>
<reference evidence="1 2" key="1">
    <citation type="journal article" date="2016" name="Sci. Rep.">
        <title>The Dendrobium catenatum Lindl. genome sequence provides insights into polysaccharide synthase, floral development and adaptive evolution.</title>
        <authorList>
            <person name="Zhang G.Q."/>
            <person name="Xu Q."/>
            <person name="Bian C."/>
            <person name="Tsai W.C."/>
            <person name="Yeh C.M."/>
            <person name="Liu K.W."/>
            <person name="Yoshida K."/>
            <person name="Zhang L.S."/>
            <person name="Chang S.B."/>
            <person name="Chen F."/>
            <person name="Shi Y."/>
            <person name="Su Y.Y."/>
            <person name="Zhang Y.Q."/>
            <person name="Chen L.J."/>
            <person name="Yin Y."/>
            <person name="Lin M."/>
            <person name="Huang H."/>
            <person name="Deng H."/>
            <person name="Wang Z.W."/>
            <person name="Zhu S.L."/>
            <person name="Zhao X."/>
            <person name="Deng C."/>
            <person name="Niu S.C."/>
            <person name="Huang J."/>
            <person name="Wang M."/>
            <person name="Liu G.H."/>
            <person name="Yang H.J."/>
            <person name="Xiao X.J."/>
            <person name="Hsiao Y.Y."/>
            <person name="Wu W.L."/>
            <person name="Chen Y.Y."/>
            <person name="Mitsuda N."/>
            <person name="Ohme-Takagi M."/>
            <person name="Luo Y.B."/>
            <person name="Van de Peer Y."/>
            <person name="Liu Z.J."/>
        </authorList>
    </citation>
    <scope>NUCLEOTIDE SEQUENCE [LARGE SCALE GENOMIC DNA]</scope>
    <source>
        <tissue evidence="1">The whole plant</tissue>
    </source>
</reference>
<dbReference type="SUPFAM" id="SSF141562">
    <property type="entry name" value="At5g01610-like"/>
    <property type="match status" value="1"/>
</dbReference>
<reference evidence="1 2" key="2">
    <citation type="journal article" date="2017" name="Nature">
        <title>The Apostasia genome and the evolution of orchids.</title>
        <authorList>
            <person name="Zhang G.Q."/>
            <person name="Liu K.W."/>
            <person name="Li Z."/>
            <person name="Lohaus R."/>
            <person name="Hsiao Y.Y."/>
            <person name="Niu S.C."/>
            <person name="Wang J.Y."/>
            <person name="Lin Y.C."/>
            <person name="Xu Q."/>
            <person name="Chen L.J."/>
            <person name="Yoshida K."/>
            <person name="Fujiwara S."/>
            <person name="Wang Z.W."/>
            <person name="Zhang Y.Q."/>
            <person name="Mitsuda N."/>
            <person name="Wang M."/>
            <person name="Liu G.H."/>
            <person name="Pecoraro L."/>
            <person name="Huang H.X."/>
            <person name="Xiao X.J."/>
            <person name="Lin M."/>
            <person name="Wu X.Y."/>
            <person name="Wu W.L."/>
            <person name="Chen Y.Y."/>
            <person name="Chang S.B."/>
            <person name="Sakamoto S."/>
            <person name="Ohme-Takagi M."/>
            <person name="Yagi M."/>
            <person name="Zeng S.J."/>
            <person name="Shen C.Y."/>
            <person name="Yeh C.M."/>
            <person name="Luo Y.B."/>
            <person name="Tsai W.C."/>
            <person name="Van de Peer Y."/>
            <person name="Liu Z.J."/>
        </authorList>
    </citation>
    <scope>NUCLEOTIDE SEQUENCE [LARGE SCALE GENOMIC DNA]</scope>
    <source>
        <tissue evidence="1">The whole plant</tissue>
    </source>
</reference>
<dbReference type="EMBL" id="KZ504112">
    <property type="protein sequence ID" value="PKU59473.1"/>
    <property type="molecule type" value="Genomic_DNA"/>
</dbReference>
<dbReference type="Proteomes" id="UP000233837">
    <property type="component" value="Unassembled WGS sequence"/>
</dbReference>
<accession>A0A2I0V7U1</accession>
<evidence type="ECO:0000313" key="2">
    <source>
        <dbReference type="Proteomes" id="UP000233837"/>
    </source>
</evidence>
<sequence>MGGGIGQNTKKSTKPSFLAVRKNLINTNLSLSSPITTSSSLLCYLLIITQLPSFSCLLSPTMASQTIENHREGAEIYKGDELCKKKSIELLEELCLPKGLFPLEDIE</sequence>
<evidence type="ECO:0000313" key="1">
    <source>
        <dbReference type="EMBL" id="PKU59473.1"/>
    </source>
</evidence>
<gene>
    <name evidence="1" type="ORF">MA16_Dca012802</name>
</gene>
<keyword evidence="2" id="KW-1185">Reference proteome</keyword>